<dbReference type="InterPro" id="IPR032783">
    <property type="entry name" value="AraC_lig"/>
</dbReference>
<evidence type="ECO:0000313" key="5">
    <source>
        <dbReference type="EMBL" id="SUW63192.1"/>
    </source>
</evidence>
<keyword evidence="1" id="KW-0805">Transcription regulation</keyword>
<reference evidence="5 6" key="1">
    <citation type="submission" date="2018-06" db="EMBL/GenBank/DDBJ databases">
        <authorList>
            <consortium name="Pathogen Informatics"/>
            <person name="Doyle S."/>
        </authorList>
    </citation>
    <scope>NUCLEOTIDE SEQUENCE [LARGE SCALE GENOMIC DNA]</scope>
    <source>
        <strain evidence="5 6">NCTC12119</strain>
    </source>
</reference>
<evidence type="ECO:0000256" key="2">
    <source>
        <dbReference type="ARBA" id="ARBA00023125"/>
    </source>
</evidence>
<dbReference type="InterPro" id="IPR018062">
    <property type="entry name" value="HTH_AraC-typ_CS"/>
</dbReference>
<dbReference type="GO" id="GO:0043565">
    <property type="term" value="F:sequence-specific DNA binding"/>
    <property type="evidence" value="ECO:0007669"/>
    <property type="project" value="InterPro"/>
</dbReference>
<dbReference type="InterPro" id="IPR009057">
    <property type="entry name" value="Homeodomain-like_sf"/>
</dbReference>
<dbReference type="GO" id="GO:0003700">
    <property type="term" value="F:DNA-binding transcription factor activity"/>
    <property type="evidence" value="ECO:0007669"/>
    <property type="project" value="InterPro"/>
</dbReference>
<dbReference type="PROSITE" id="PS01124">
    <property type="entry name" value="HTH_ARAC_FAMILY_2"/>
    <property type="match status" value="1"/>
</dbReference>
<keyword evidence="2" id="KW-0238">DNA-binding</keyword>
<dbReference type="SMART" id="SM00342">
    <property type="entry name" value="HTH_ARAC"/>
    <property type="match status" value="1"/>
</dbReference>
<name>A0A381C5U9_9ENTR</name>
<organism evidence="5 6">
    <name type="scientific">Buttiauxella agrestis</name>
    <dbReference type="NCBI Taxonomy" id="82977"/>
    <lineage>
        <taxon>Bacteria</taxon>
        <taxon>Pseudomonadati</taxon>
        <taxon>Pseudomonadota</taxon>
        <taxon>Gammaproteobacteria</taxon>
        <taxon>Enterobacterales</taxon>
        <taxon>Enterobacteriaceae</taxon>
        <taxon>Buttiauxella</taxon>
    </lineage>
</organism>
<sequence length="331" mass="36542">MDPLDDVFAAMHLQSALYSRLLPHAPWGISFVKSASIRFGFMVSGRGLLVAEGIENPIELQQGDGFLVQPQTLFSLVDHPATPTRWCEDVFAQCPGKDLSFGGDGEVADILCGYFTFDSAGAEPLLSMLPSVVVIPADATRSPLLEATLKLLAIETAEQHLGSRIVVSRLADVMFVQAIRAHCLREQTQRGWIAALADSKLGRVVRRIHNDIARPWSLQMLASEAGMSRSSFAVHFKAVTGETPGEYLTHWRMYRARCLLRHPQLTLTNIAERVGYDSGITLGRAFKRFAGVTPGEYRQQLGLRTATKAKSSIKHSNRLPSFPEPLKLIKF</sequence>
<dbReference type="EMBL" id="UIGI01000001">
    <property type="protein sequence ID" value="SUW63192.1"/>
    <property type="molecule type" value="Genomic_DNA"/>
</dbReference>
<protein>
    <submittedName>
        <fullName evidence="5">Regulatory protein soxS</fullName>
    </submittedName>
</protein>
<evidence type="ECO:0000256" key="1">
    <source>
        <dbReference type="ARBA" id="ARBA00023015"/>
    </source>
</evidence>
<dbReference type="Pfam" id="PF12833">
    <property type="entry name" value="HTH_18"/>
    <property type="match status" value="1"/>
</dbReference>
<dbReference type="PANTHER" id="PTHR46796:SF7">
    <property type="entry name" value="ARAC FAMILY TRANSCRIPTIONAL REGULATOR"/>
    <property type="match status" value="1"/>
</dbReference>
<accession>A0A381C5U9</accession>
<dbReference type="AlphaFoldDB" id="A0A381C5U9"/>
<dbReference type="Pfam" id="PF12852">
    <property type="entry name" value="Cupin_6"/>
    <property type="match status" value="1"/>
</dbReference>
<dbReference type="Gene3D" id="1.10.10.60">
    <property type="entry name" value="Homeodomain-like"/>
    <property type="match status" value="2"/>
</dbReference>
<dbReference type="PANTHER" id="PTHR46796">
    <property type="entry name" value="HTH-TYPE TRANSCRIPTIONAL ACTIVATOR RHAS-RELATED"/>
    <property type="match status" value="1"/>
</dbReference>
<dbReference type="InterPro" id="IPR018060">
    <property type="entry name" value="HTH_AraC"/>
</dbReference>
<dbReference type="InterPro" id="IPR050204">
    <property type="entry name" value="AraC_XylS_family_regulators"/>
</dbReference>
<evidence type="ECO:0000313" key="6">
    <source>
        <dbReference type="Proteomes" id="UP000255528"/>
    </source>
</evidence>
<dbReference type="Proteomes" id="UP000255528">
    <property type="component" value="Unassembled WGS sequence"/>
</dbReference>
<dbReference type="PROSITE" id="PS00041">
    <property type="entry name" value="HTH_ARAC_FAMILY_1"/>
    <property type="match status" value="1"/>
</dbReference>
<evidence type="ECO:0000256" key="3">
    <source>
        <dbReference type="ARBA" id="ARBA00023163"/>
    </source>
</evidence>
<feature type="domain" description="HTH araC/xylS-type" evidence="4">
    <location>
        <begin position="202"/>
        <end position="300"/>
    </location>
</feature>
<proteinExistence type="predicted"/>
<gene>
    <name evidence="5" type="primary">soxS_1</name>
    <name evidence="5" type="ORF">NCTC12119_01673</name>
</gene>
<evidence type="ECO:0000259" key="4">
    <source>
        <dbReference type="PROSITE" id="PS01124"/>
    </source>
</evidence>
<dbReference type="SUPFAM" id="SSF46689">
    <property type="entry name" value="Homeodomain-like"/>
    <property type="match status" value="2"/>
</dbReference>
<keyword evidence="3" id="KW-0804">Transcription</keyword>